<keyword evidence="5" id="KW-1185">Reference proteome</keyword>
<dbReference type="GO" id="GO:0004519">
    <property type="term" value="F:endonuclease activity"/>
    <property type="evidence" value="ECO:0007669"/>
    <property type="project" value="UniProtKB-KW"/>
</dbReference>
<dbReference type="PANTHER" id="PTHR30015">
    <property type="entry name" value="MRR RESTRICTION SYSTEM PROTEIN"/>
    <property type="match status" value="1"/>
</dbReference>
<evidence type="ECO:0000259" key="2">
    <source>
        <dbReference type="Pfam" id="PF04471"/>
    </source>
</evidence>
<protein>
    <submittedName>
        <fullName evidence="4">Restriction endonuclease</fullName>
        <ecNumber evidence="4">3.1.21.-</ecNumber>
    </submittedName>
</protein>
<sequence length="389" mass="45065">MLKLKETKLLTQTKMSELVGWSEANGRRWVGRFKGYIPRVTINNKIMYNRESLRIMKFFKRMSDNGFTMEEVNSILEKDSLPANSADEEKLFIKYKKQEKNNKDYNEEVARSIPSSKDVLIPYLKMISDRGTYTASEITERLVKFYNLNEAQRLMRYEGGSDSIFLSRIRSVRYSLKKEGYIEEVNKLTYKITEHGITLLNESINEIKDEIEELEKVVDPLTVVNDKIDELENELAGTLLKQLRSIHWMKFEDIVVELLTTMGYGDGQVTKRSNDEGVDGIIKEDKLGLDNIYIQAKRYNINNPIGREAVQSFSGALDAKGARKGVFITTSRFTENARNYAERLESMSKKIILIDGKELSKLMIMYNVGVNVKKTFLVKDIDYDYFKDE</sequence>
<dbReference type="PANTHER" id="PTHR30015:SF7">
    <property type="entry name" value="TYPE IV METHYL-DIRECTED RESTRICTION ENZYME ECOKMRR"/>
    <property type="match status" value="1"/>
</dbReference>
<dbReference type="InterPro" id="IPR052906">
    <property type="entry name" value="Type_IV_Methyl-Rstrct_Enzyme"/>
</dbReference>
<reference evidence="4 5" key="1">
    <citation type="submission" date="2023-10" db="EMBL/GenBank/DDBJ databases">
        <title>Virgibacillus soli CC-YMP-6 genome.</title>
        <authorList>
            <person name="Miliotis G."/>
            <person name="Sengupta P."/>
            <person name="Hameed A."/>
            <person name="Chuvochina M."/>
            <person name="Mcdonagh F."/>
            <person name="Simpson A.C."/>
            <person name="Singh N.K."/>
            <person name="Rekha P.D."/>
            <person name="Raman K."/>
            <person name="Hugenholtz P."/>
            <person name="Venkateswaran K."/>
        </authorList>
    </citation>
    <scope>NUCLEOTIDE SEQUENCE [LARGE SCALE GENOMIC DNA]</scope>
    <source>
        <strain evidence="4 5">CC-YMP-6</strain>
    </source>
</reference>
<dbReference type="Gene3D" id="3.40.1350.10">
    <property type="match status" value="1"/>
</dbReference>
<dbReference type="InterPro" id="IPR011856">
    <property type="entry name" value="tRNA_endonuc-like_dom_sf"/>
</dbReference>
<proteinExistence type="predicted"/>
<evidence type="ECO:0000313" key="5">
    <source>
        <dbReference type="Proteomes" id="UP001275315"/>
    </source>
</evidence>
<dbReference type="InterPro" id="IPR011335">
    <property type="entry name" value="Restrct_endonuc-II-like"/>
</dbReference>
<dbReference type="EC" id="3.1.21.-" evidence="4"/>
<dbReference type="InterPro" id="IPR025745">
    <property type="entry name" value="Mrr-like_N_dom"/>
</dbReference>
<comment type="caution">
    <text evidence="4">The sequence shown here is derived from an EMBL/GenBank/DDBJ whole genome shotgun (WGS) entry which is preliminary data.</text>
</comment>
<evidence type="ECO:0000256" key="1">
    <source>
        <dbReference type="SAM" id="Coils"/>
    </source>
</evidence>
<dbReference type="RefSeq" id="WP_320381433.1">
    <property type="nucleotide sequence ID" value="NZ_JAWDIQ010000003.1"/>
</dbReference>
<keyword evidence="4" id="KW-0540">Nuclease</keyword>
<name>A0ABU5CXD2_9BACI</name>
<dbReference type="SUPFAM" id="SSF52980">
    <property type="entry name" value="Restriction endonuclease-like"/>
    <property type="match status" value="1"/>
</dbReference>
<keyword evidence="4" id="KW-0255">Endonuclease</keyword>
<dbReference type="GO" id="GO:0016787">
    <property type="term" value="F:hydrolase activity"/>
    <property type="evidence" value="ECO:0007669"/>
    <property type="project" value="UniProtKB-KW"/>
</dbReference>
<feature type="domain" description="Restriction system protein Mrr-like N-terminal" evidence="3">
    <location>
        <begin position="120"/>
        <end position="201"/>
    </location>
</feature>
<dbReference type="InterPro" id="IPR007560">
    <property type="entry name" value="Restrct_endonuc_IV_Mrr"/>
</dbReference>
<dbReference type="Pfam" id="PF14338">
    <property type="entry name" value="Mrr_N"/>
    <property type="match status" value="1"/>
</dbReference>
<keyword evidence="4" id="KW-0378">Hydrolase</keyword>
<feature type="domain" description="Restriction endonuclease type IV Mrr" evidence="2">
    <location>
        <begin position="243"/>
        <end position="363"/>
    </location>
</feature>
<organism evidence="4 5">
    <name type="scientific">Paracerasibacillus soli</name>
    <dbReference type="NCBI Taxonomy" id="480284"/>
    <lineage>
        <taxon>Bacteria</taxon>
        <taxon>Bacillati</taxon>
        <taxon>Bacillota</taxon>
        <taxon>Bacilli</taxon>
        <taxon>Bacillales</taxon>
        <taxon>Bacillaceae</taxon>
        <taxon>Paracerasibacillus</taxon>
    </lineage>
</organism>
<dbReference type="EMBL" id="JAWDIQ010000003">
    <property type="protein sequence ID" value="MDY0410546.1"/>
    <property type="molecule type" value="Genomic_DNA"/>
</dbReference>
<evidence type="ECO:0000313" key="4">
    <source>
        <dbReference type="EMBL" id="MDY0410546.1"/>
    </source>
</evidence>
<feature type="coiled-coil region" evidence="1">
    <location>
        <begin position="197"/>
        <end position="241"/>
    </location>
</feature>
<accession>A0ABU5CXD2</accession>
<keyword evidence="1" id="KW-0175">Coiled coil</keyword>
<dbReference type="Gene3D" id="1.10.1660.10">
    <property type="match status" value="1"/>
</dbReference>
<dbReference type="Proteomes" id="UP001275315">
    <property type="component" value="Unassembled WGS sequence"/>
</dbReference>
<evidence type="ECO:0000259" key="3">
    <source>
        <dbReference type="Pfam" id="PF14338"/>
    </source>
</evidence>
<gene>
    <name evidence="4" type="ORF">RWD45_20910</name>
</gene>
<dbReference type="Pfam" id="PF04471">
    <property type="entry name" value="Mrr_cat"/>
    <property type="match status" value="1"/>
</dbReference>